<dbReference type="SMART" id="SM00091">
    <property type="entry name" value="PAS"/>
    <property type="match status" value="8"/>
</dbReference>
<dbReference type="InterPro" id="IPR011006">
    <property type="entry name" value="CheY-like_superfamily"/>
</dbReference>
<dbReference type="InterPro" id="IPR005467">
    <property type="entry name" value="His_kinase_dom"/>
</dbReference>
<dbReference type="Pfam" id="PF13426">
    <property type="entry name" value="PAS_9"/>
    <property type="match status" value="5"/>
</dbReference>
<dbReference type="PROSITE" id="PS50113">
    <property type="entry name" value="PAC"/>
    <property type="match status" value="4"/>
</dbReference>
<dbReference type="EMBL" id="CP011127">
    <property type="protein sequence ID" value="AMU87308.1"/>
    <property type="molecule type" value="Genomic_DNA"/>
</dbReference>
<dbReference type="SUPFAM" id="SSF55874">
    <property type="entry name" value="ATPase domain of HSP90 chaperone/DNA topoisomerase II/histidine kinase"/>
    <property type="match status" value="1"/>
</dbReference>
<dbReference type="SUPFAM" id="SSF55785">
    <property type="entry name" value="PYP-like sensor domain (PAS domain)"/>
    <property type="match status" value="8"/>
</dbReference>
<dbReference type="Pfam" id="PF08448">
    <property type="entry name" value="PAS_4"/>
    <property type="match status" value="2"/>
</dbReference>
<dbReference type="PANTHER" id="PTHR43304:SF1">
    <property type="entry name" value="PAC DOMAIN-CONTAINING PROTEIN"/>
    <property type="match status" value="1"/>
</dbReference>
<dbReference type="Pfam" id="PF00512">
    <property type="entry name" value="HisKA"/>
    <property type="match status" value="1"/>
</dbReference>
<dbReference type="Gene3D" id="3.30.565.10">
    <property type="entry name" value="Histidine kinase-like ATPase, C-terminal domain"/>
    <property type="match status" value="1"/>
</dbReference>
<dbReference type="InterPro" id="IPR036097">
    <property type="entry name" value="HisK_dim/P_sf"/>
</dbReference>
<dbReference type="Pfam" id="PF02518">
    <property type="entry name" value="HATPase_c"/>
    <property type="match status" value="1"/>
</dbReference>
<dbReference type="GO" id="GO:0000155">
    <property type="term" value="F:phosphorelay sensor kinase activity"/>
    <property type="evidence" value="ECO:0007669"/>
    <property type="project" value="InterPro"/>
</dbReference>
<dbReference type="PROSITE" id="PS50112">
    <property type="entry name" value="PAS"/>
    <property type="match status" value="6"/>
</dbReference>
<dbReference type="InterPro" id="IPR013767">
    <property type="entry name" value="PAS_fold"/>
</dbReference>
<dbReference type="Gene3D" id="1.10.287.130">
    <property type="match status" value="1"/>
</dbReference>
<comment type="catalytic activity">
    <reaction evidence="1">
        <text>ATP + protein L-histidine = ADP + protein N-phospho-L-histidine.</text>
        <dbReference type="EC" id="2.7.13.3"/>
    </reaction>
</comment>
<dbReference type="SUPFAM" id="SSF52172">
    <property type="entry name" value="CheY-like"/>
    <property type="match status" value="1"/>
</dbReference>
<dbReference type="InterPro" id="IPR036890">
    <property type="entry name" value="HATPase_C_sf"/>
</dbReference>
<accession>A0A142VBX2</accession>
<feature type="coiled-coil region" evidence="7">
    <location>
        <begin position="1039"/>
        <end position="1066"/>
    </location>
</feature>
<dbReference type="Gene3D" id="3.30.450.20">
    <property type="entry name" value="PAS domain"/>
    <property type="match status" value="8"/>
</dbReference>
<dbReference type="SMART" id="SM00448">
    <property type="entry name" value="REC"/>
    <property type="match status" value="1"/>
</dbReference>
<keyword evidence="4" id="KW-0808">Transferase</keyword>
<keyword evidence="7" id="KW-0175">Coiled coil</keyword>
<evidence type="ECO:0000256" key="1">
    <source>
        <dbReference type="ARBA" id="ARBA00000085"/>
    </source>
</evidence>
<dbReference type="PRINTS" id="PR00344">
    <property type="entry name" value="BCTRLSENSOR"/>
</dbReference>
<dbReference type="InterPro" id="IPR001610">
    <property type="entry name" value="PAC"/>
</dbReference>
<dbReference type="InterPro" id="IPR013656">
    <property type="entry name" value="PAS_4"/>
</dbReference>
<keyword evidence="6" id="KW-0902">Two-component regulatory system</keyword>
<dbReference type="OrthoDB" id="9790669at2"/>
<dbReference type="CDD" id="cd00130">
    <property type="entry name" value="PAS"/>
    <property type="match status" value="6"/>
</dbReference>
<dbReference type="PATRIC" id="fig|61435.8.peg.1475"/>
<feature type="region of interest" description="Disordered" evidence="8">
    <location>
        <begin position="41"/>
        <end position="65"/>
    </location>
</feature>
<proteinExistence type="predicted"/>
<evidence type="ECO:0000256" key="8">
    <source>
        <dbReference type="SAM" id="MobiDB-lite"/>
    </source>
</evidence>
<evidence type="ECO:0000256" key="5">
    <source>
        <dbReference type="ARBA" id="ARBA00022777"/>
    </source>
</evidence>
<dbReference type="Pfam" id="PF00989">
    <property type="entry name" value="PAS"/>
    <property type="match status" value="1"/>
</dbReference>
<sequence length="1434" mass="162492">MGLGFSNKLNPYELFPLAYNHPVADRLRGNRIVKDKLEKKTLHPKKLTGGNPLPNTQIKSDTQGMPAPNLANLSKGELPYSEQADIFFEMDQDLNYIYWDKASEELTGIPAKDAIGKSIYTLFPKTKGSDIEKAYLKALKTKLPQHFPSKYQIGKQQHYFEISAYPTASGLSVFAKDITESKETQETLRQSDILYSTLVEKSNDGIIIIQDELLIYANPKMTELSGFSLEEITGKPMVDFVSPEYRGLVLDRYQRRLAGEKIPNQYEIDIVAKDKRKIPVEINASHIEYKNKPANMAIIHDMTNYKLAQLKLAESEERYRGALDNMLEGCQIIGYDWRYKYLNKAAVQQSRLTKESLFSHTMMELYPGIENTELFTNLRLCMEKRIAIKTENQFIFPDLTEGWFELSMEPVPEGIFILSLDITQRKITENQLRISEERFHRVFDQVPIGIAIANLDFKFIQVNKTMCKMMGYSEKEFASITFKDLTPAEFLAYDMYQLKLLNKGAIDHFERDKQYRHKDGSVFWGHLFVGTIKDDEGKILYYTPCIIDITKRKQAEESLQKYKLIADDSRDIILFLDKNSGKILEANVAATKAYGYSRKQLLNKTIYDIRPLNTQTSIPQQIALADSDGILFESYHHHKNGSIFPVEVSSRGATVNNTRLIVSVIRDITERRKSEDAFKAIYKHQETILATVPDIIAEVDENRVYTWINESGREFFGDDVIGKEASYYFEGEQDTYHKIAPVFNGDENTLYIESWQRRKDGEKRLLGWWSHALKDITGKTVGALSVASDITDRKLMEENLVHSAKEWSITFDSINDMICIVDAGYVIQRVNNAFANSLNLSPAEIIGRHCYELVHATSKPYSICPHKLTLETGLTQTSEYFEENLGIWVEATTSPIFDASHRVTGSVHIIKDISSRKKSEESLKAERETYLSLFNSVSDAIFVHRPIPLNMSVKFLEVNDIAVKMLGYSREELLNMEVADITTQIVDDLPLFEKAAARLNNNQEASFERIFVTKTGRKIPVELRSRTIIFEGDTAILTMARDISELKKAETERQKLREQADVANRLAAVGEMAAGIAHEINNPLTGVIGFAELLANRPDLPADIQDSIKIINNGSLRVVEIVKRLLTFARQTRPIVSKVNITDVIDNSLALRSYVLETAGISIIRDYAPNLPWIDIDPAQIQQVFLNLILNAEQSMKKIHEKGTLTVKTKKAGKYILISFKDDGAGIPPDVMDKIFQPFFTTKDPGQGTGLGLSLSQGIILEHGGKIWAENNPDGGATFMIELPITTTCEIPAQAPGETDKAYLKSNRIASALVIDDEPAVRSLLKIILRQDGHKVDECENPEKALEKLKDNTYDIVFLDIRMPGMSGTELYKNIISNWPKLTGHIIFITGDTSDAKVRDYLDNHDIPYVTKPFDMSLLKIAINKILNKMDADN</sequence>
<organism evidence="9 10">
    <name type="scientific">Dehalococcoides mccartyi</name>
    <dbReference type="NCBI Taxonomy" id="61435"/>
    <lineage>
        <taxon>Bacteria</taxon>
        <taxon>Bacillati</taxon>
        <taxon>Chloroflexota</taxon>
        <taxon>Dehalococcoidia</taxon>
        <taxon>Dehalococcoidales</taxon>
        <taxon>Dehalococcoidaceae</taxon>
        <taxon>Dehalococcoides</taxon>
    </lineage>
</organism>
<keyword evidence="3" id="KW-0597">Phosphoprotein</keyword>
<dbReference type="SMART" id="SM00387">
    <property type="entry name" value="HATPase_c"/>
    <property type="match status" value="1"/>
</dbReference>
<dbReference type="InterPro" id="IPR001789">
    <property type="entry name" value="Sig_transdc_resp-reg_receiver"/>
</dbReference>
<keyword evidence="5 9" id="KW-0418">Kinase</keyword>
<dbReference type="EC" id="2.7.13.3" evidence="2"/>
<dbReference type="CDD" id="cd00082">
    <property type="entry name" value="HisKA"/>
    <property type="match status" value="1"/>
</dbReference>
<dbReference type="SMART" id="SM00388">
    <property type="entry name" value="HisKA"/>
    <property type="match status" value="1"/>
</dbReference>
<dbReference type="PROSITE" id="PS50110">
    <property type="entry name" value="RESPONSE_REGULATORY"/>
    <property type="match status" value="1"/>
</dbReference>
<dbReference type="GO" id="GO:0006355">
    <property type="term" value="P:regulation of DNA-templated transcription"/>
    <property type="evidence" value="ECO:0007669"/>
    <property type="project" value="InterPro"/>
</dbReference>
<name>A0A142VBX2_9CHLR</name>
<feature type="compositionally biased region" description="Polar residues" evidence="8">
    <location>
        <begin position="53"/>
        <end position="63"/>
    </location>
</feature>
<dbReference type="Pfam" id="PF00072">
    <property type="entry name" value="Response_reg"/>
    <property type="match status" value="1"/>
</dbReference>
<dbReference type="PANTHER" id="PTHR43304">
    <property type="entry name" value="PHYTOCHROME-LIKE PROTEIN CPH1"/>
    <property type="match status" value="1"/>
</dbReference>
<dbReference type="InterPro" id="IPR000700">
    <property type="entry name" value="PAS-assoc_C"/>
</dbReference>
<evidence type="ECO:0000256" key="3">
    <source>
        <dbReference type="ARBA" id="ARBA00022553"/>
    </source>
</evidence>
<dbReference type="NCBIfam" id="TIGR00229">
    <property type="entry name" value="sensory_box"/>
    <property type="match status" value="7"/>
</dbReference>
<dbReference type="InterPro" id="IPR000014">
    <property type="entry name" value="PAS"/>
</dbReference>
<dbReference type="InterPro" id="IPR052162">
    <property type="entry name" value="Sensor_kinase/Photoreceptor"/>
</dbReference>
<dbReference type="SMART" id="SM00086">
    <property type="entry name" value="PAC"/>
    <property type="match status" value="7"/>
</dbReference>
<dbReference type="RefSeq" id="WP_011309961.1">
    <property type="nucleotide sequence ID" value="NZ_CP011127.1"/>
</dbReference>
<evidence type="ECO:0000313" key="9">
    <source>
        <dbReference type="EMBL" id="AMU87308.1"/>
    </source>
</evidence>
<dbReference type="InterPro" id="IPR035965">
    <property type="entry name" value="PAS-like_dom_sf"/>
</dbReference>
<dbReference type="InterPro" id="IPR003594">
    <property type="entry name" value="HATPase_dom"/>
</dbReference>
<dbReference type="InterPro" id="IPR004358">
    <property type="entry name" value="Sig_transdc_His_kin-like_C"/>
</dbReference>
<gene>
    <name evidence="9" type="ORF">Dm11a5_1482</name>
</gene>
<dbReference type="SUPFAM" id="SSF47384">
    <property type="entry name" value="Homodimeric domain of signal transducing histidine kinase"/>
    <property type="match status" value="1"/>
</dbReference>
<evidence type="ECO:0000256" key="6">
    <source>
        <dbReference type="ARBA" id="ARBA00023012"/>
    </source>
</evidence>
<dbReference type="CDD" id="cd00156">
    <property type="entry name" value="REC"/>
    <property type="match status" value="1"/>
</dbReference>
<dbReference type="Gene3D" id="3.40.50.2300">
    <property type="match status" value="1"/>
</dbReference>
<dbReference type="Proteomes" id="UP000076394">
    <property type="component" value="Chromosome"/>
</dbReference>
<evidence type="ECO:0000256" key="7">
    <source>
        <dbReference type="SAM" id="Coils"/>
    </source>
</evidence>
<evidence type="ECO:0000256" key="4">
    <source>
        <dbReference type="ARBA" id="ARBA00022679"/>
    </source>
</evidence>
<protein>
    <recommendedName>
        <fullName evidence="2">histidine kinase</fullName>
        <ecNumber evidence="2">2.7.13.3</ecNumber>
    </recommendedName>
</protein>
<dbReference type="PROSITE" id="PS50109">
    <property type="entry name" value="HIS_KIN"/>
    <property type="match status" value="1"/>
</dbReference>
<evidence type="ECO:0000256" key="2">
    <source>
        <dbReference type="ARBA" id="ARBA00012438"/>
    </source>
</evidence>
<reference evidence="9 10" key="1">
    <citation type="submission" date="2015-03" db="EMBL/GenBank/DDBJ databases">
        <title>Genomic characterization of Dehalococcoides mccartyi strain 11a5, an unusal plasmid-containing chloroethene dechlorinator.</title>
        <authorList>
            <person name="Zhao S."/>
            <person name="Ding C."/>
            <person name="He J."/>
        </authorList>
    </citation>
    <scope>NUCLEOTIDE SEQUENCE [LARGE SCALE GENOMIC DNA]</scope>
    <source>
        <strain evidence="9 10">11a5</strain>
    </source>
</reference>
<dbReference type="InterPro" id="IPR003661">
    <property type="entry name" value="HisK_dim/P_dom"/>
</dbReference>
<evidence type="ECO:0000313" key="10">
    <source>
        <dbReference type="Proteomes" id="UP000076394"/>
    </source>
</evidence>